<dbReference type="CDD" id="cd00130">
    <property type="entry name" value="PAS"/>
    <property type="match status" value="1"/>
</dbReference>
<proteinExistence type="predicted"/>
<accession>A0A348FW35</accession>
<dbReference type="InterPro" id="IPR000014">
    <property type="entry name" value="PAS"/>
</dbReference>
<dbReference type="InterPro" id="IPR035965">
    <property type="entry name" value="PAS-like_dom_sf"/>
</dbReference>
<dbReference type="InterPro" id="IPR052155">
    <property type="entry name" value="Biofilm_reg_signaling"/>
</dbReference>
<dbReference type="NCBIfam" id="TIGR00229">
    <property type="entry name" value="sensory_box"/>
    <property type="match status" value="1"/>
</dbReference>
<dbReference type="InterPro" id="IPR009057">
    <property type="entry name" value="Homeodomain-like_sf"/>
</dbReference>
<dbReference type="Gene3D" id="3.30.450.20">
    <property type="entry name" value="PAS domain"/>
    <property type="match status" value="3"/>
</dbReference>
<keyword evidence="3" id="KW-1185">Reference proteome</keyword>
<dbReference type="InterPro" id="IPR011785">
    <property type="entry name" value="Tscrpt_reg_PpsR-CrtJ"/>
</dbReference>
<dbReference type="Proteomes" id="UP000266934">
    <property type="component" value="Chromosome"/>
</dbReference>
<name>A0A348FW35_9HYPH</name>
<dbReference type="RefSeq" id="WP_174769503.1">
    <property type="nucleotide sequence ID" value="NZ_AP018907.1"/>
</dbReference>
<sequence length="476" mass="51669">MTPVSRFKTPEKSLGGLDTLGAAKLIAAAADIALIVNREGVIEDVSFGSEDLQKEGLGQWLGQKWIDTVSLESRPKVEQLLKEAAAGANPRWREISHPAPRGTNLLVRYSTVRLGDDGRAVAIGRDLRTIASLQQRLVAAQQSMEREYARLRHAETRYRLLFHLAAEAVLIVDVSTQKIVEANPAAAQLLGVPAGRLVGRPITELFESSGATAVQNLLVAVRGAGWADDVRARLADGGQEFSVSASIFRQENASHFLIRLSSLHNEPGPGLSRARSKLLKVVDSLPDALVVTGPDHAILDANPAFLDMAQLATEEQARGEPLDRWLGRNTVDFNVLMANLREYGSVRNFSTVVHGEFGSIEDVEISAVAVNAGDQPCFGFMIRHARRPETGEAAGEKQLPRSVEQLTSLVGRVSLKELVRETTDVIERLCIEAALTHTGDNRASAAQMLGLSRQSLYAKLRRFGMGDLGPEEGEES</sequence>
<dbReference type="SUPFAM" id="SSF46689">
    <property type="entry name" value="Homeodomain-like"/>
    <property type="match status" value="1"/>
</dbReference>
<dbReference type="Pfam" id="PF08448">
    <property type="entry name" value="PAS_4"/>
    <property type="match status" value="1"/>
</dbReference>
<evidence type="ECO:0000259" key="1">
    <source>
        <dbReference type="PROSITE" id="PS50112"/>
    </source>
</evidence>
<reference evidence="2 3" key="1">
    <citation type="submission" date="2018-08" db="EMBL/GenBank/DDBJ databases">
        <title>Complete genome sequencing of Blastochloris tepida GI.</title>
        <authorList>
            <person name="Tsukatani Y."/>
            <person name="Mori H."/>
        </authorList>
    </citation>
    <scope>NUCLEOTIDE SEQUENCE [LARGE SCALE GENOMIC DNA]</scope>
    <source>
        <strain evidence="2 3">GI</strain>
    </source>
</reference>
<dbReference type="PANTHER" id="PTHR44757">
    <property type="entry name" value="DIGUANYLATE CYCLASE DGCP"/>
    <property type="match status" value="1"/>
</dbReference>
<dbReference type="InterPro" id="IPR002197">
    <property type="entry name" value="HTH_Fis"/>
</dbReference>
<dbReference type="GO" id="GO:0043565">
    <property type="term" value="F:sequence-specific DNA binding"/>
    <property type="evidence" value="ECO:0007669"/>
    <property type="project" value="InterPro"/>
</dbReference>
<organism evidence="2 3">
    <name type="scientific">Blastochloris tepida</name>
    <dbReference type="NCBI Taxonomy" id="2233851"/>
    <lineage>
        <taxon>Bacteria</taxon>
        <taxon>Pseudomonadati</taxon>
        <taxon>Pseudomonadota</taxon>
        <taxon>Alphaproteobacteria</taxon>
        <taxon>Hyphomicrobiales</taxon>
        <taxon>Blastochloridaceae</taxon>
        <taxon>Blastochloris</taxon>
    </lineage>
</organism>
<dbReference type="Pfam" id="PF13188">
    <property type="entry name" value="PAS_8"/>
    <property type="match status" value="2"/>
</dbReference>
<gene>
    <name evidence="2" type="ORF">BLTE_02030</name>
</gene>
<dbReference type="SUPFAM" id="SSF55785">
    <property type="entry name" value="PYP-like sensor domain (PAS domain)"/>
    <property type="match status" value="3"/>
</dbReference>
<dbReference type="PRINTS" id="PR01590">
    <property type="entry name" value="HTHFIS"/>
</dbReference>
<feature type="domain" description="PAS" evidence="1">
    <location>
        <begin position="154"/>
        <end position="218"/>
    </location>
</feature>
<dbReference type="AlphaFoldDB" id="A0A348FW35"/>
<dbReference type="PANTHER" id="PTHR44757:SF2">
    <property type="entry name" value="BIOFILM ARCHITECTURE MAINTENANCE PROTEIN MBAA"/>
    <property type="match status" value="1"/>
</dbReference>
<protein>
    <submittedName>
        <fullName evidence="2">Transcriptional regulator PpsR</fullName>
    </submittedName>
</protein>
<dbReference type="PROSITE" id="PS50112">
    <property type="entry name" value="PAS"/>
    <property type="match status" value="1"/>
</dbReference>
<dbReference type="Gene3D" id="1.10.10.60">
    <property type="entry name" value="Homeodomain-like"/>
    <property type="match status" value="1"/>
</dbReference>
<dbReference type="EMBL" id="AP018907">
    <property type="protein sequence ID" value="BBF91518.1"/>
    <property type="molecule type" value="Genomic_DNA"/>
</dbReference>
<dbReference type="SMART" id="SM00091">
    <property type="entry name" value="PAS"/>
    <property type="match status" value="3"/>
</dbReference>
<dbReference type="Gene3D" id="1.20.5.430">
    <property type="match status" value="1"/>
</dbReference>
<dbReference type="InterPro" id="IPR013656">
    <property type="entry name" value="PAS_4"/>
</dbReference>
<evidence type="ECO:0000313" key="2">
    <source>
        <dbReference type="EMBL" id="BBF91518.1"/>
    </source>
</evidence>
<dbReference type="KEGG" id="blag:BLTE_02030"/>
<dbReference type="Pfam" id="PF02954">
    <property type="entry name" value="HTH_8"/>
    <property type="match status" value="1"/>
</dbReference>
<evidence type="ECO:0000313" key="3">
    <source>
        <dbReference type="Proteomes" id="UP000266934"/>
    </source>
</evidence>
<dbReference type="NCBIfam" id="TIGR02040">
    <property type="entry name" value="PpsR-CrtJ"/>
    <property type="match status" value="1"/>
</dbReference>